<dbReference type="STRING" id="43700.ENSMALP00000009673"/>
<feature type="compositionally biased region" description="Basic and acidic residues" evidence="11">
    <location>
        <begin position="89"/>
        <end position="99"/>
    </location>
</feature>
<evidence type="ECO:0000256" key="8">
    <source>
        <dbReference type="ARBA" id="ARBA00023242"/>
    </source>
</evidence>
<evidence type="ECO:0000256" key="9">
    <source>
        <dbReference type="ARBA" id="ARBA00035304"/>
    </source>
</evidence>
<protein>
    <recommendedName>
        <fullName evidence="9">U5 small nuclear ribonucleoprotein TSSC4</fullName>
    </recommendedName>
</protein>
<organism evidence="12 13">
    <name type="scientific">Monopterus albus</name>
    <name type="common">Swamp eel</name>
    <dbReference type="NCBI Taxonomy" id="43700"/>
    <lineage>
        <taxon>Eukaryota</taxon>
        <taxon>Metazoa</taxon>
        <taxon>Chordata</taxon>
        <taxon>Craniata</taxon>
        <taxon>Vertebrata</taxon>
        <taxon>Euteleostomi</taxon>
        <taxon>Actinopterygii</taxon>
        <taxon>Neopterygii</taxon>
        <taxon>Teleostei</taxon>
        <taxon>Neoteleostei</taxon>
        <taxon>Acanthomorphata</taxon>
        <taxon>Anabantaria</taxon>
        <taxon>Synbranchiformes</taxon>
        <taxon>Synbranchidae</taxon>
        <taxon>Monopterus</taxon>
    </lineage>
</organism>
<dbReference type="GO" id="GO:0006397">
    <property type="term" value="P:mRNA processing"/>
    <property type="evidence" value="ECO:0007669"/>
    <property type="project" value="UniProtKB-KW"/>
</dbReference>
<comment type="function">
    <text evidence="10">Protein associated with the U5 snRNP, during its maturation and its post-splicing recycling and which is required for spliceosomal tri-snRNP complex assembly in the nucleus. Has a molecular sequestering activity and transiently hinders SNRNP200 binding sites for constitutive splicing factors that intervene later during the assembly of the spliceosome and splicing. Together with its molecular sequestering activity, may also function as a molecular adapter and placeholder, coordinating the assembly of the U5 snRNP and its association with the U4/U6 di-snRNP.</text>
</comment>
<evidence type="ECO:0000256" key="4">
    <source>
        <dbReference type="ARBA" id="ARBA00022490"/>
    </source>
</evidence>
<reference evidence="12" key="2">
    <citation type="submission" date="2025-09" db="UniProtKB">
        <authorList>
            <consortium name="Ensembl"/>
        </authorList>
    </citation>
    <scope>IDENTIFICATION</scope>
</reference>
<feature type="region of interest" description="Disordered" evidence="11">
    <location>
        <begin position="1"/>
        <end position="24"/>
    </location>
</feature>
<dbReference type="GO" id="GO:0005737">
    <property type="term" value="C:cytoplasm"/>
    <property type="evidence" value="ECO:0007669"/>
    <property type="project" value="UniProtKB-SubCell"/>
</dbReference>
<comment type="subcellular location">
    <subcellularLocation>
        <location evidence="2">Cytoplasm</location>
    </subcellularLocation>
    <subcellularLocation>
        <location evidence="1">Nucleus</location>
    </subcellularLocation>
</comment>
<dbReference type="GO" id="GO:0008380">
    <property type="term" value="P:RNA splicing"/>
    <property type="evidence" value="ECO:0007669"/>
    <property type="project" value="UniProtKB-KW"/>
</dbReference>
<dbReference type="GO" id="GO:0005681">
    <property type="term" value="C:spliceosomal complex"/>
    <property type="evidence" value="ECO:0007669"/>
    <property type="project" value="UniProtKB-KW"/>
</dbReference>
<keyword evidence="8" id="KW-0539">Nucleus</keyword>
<keyword evidence="7" id="KW-0508">mRNA splicing</keyword>
<keyword evidence="13" id="KW-1185">Reference proteome</keyword>
<feature type="region of interest" description="Disordered" evidence="11">
    <location>
        <begin position="36"/>
        <end position="125"/>
    </location>
</feature>
<evidence type="ECO:0000256" key="1">
    <source>
        <dbReference type="ARBA" id="ARBA00004123"/>
    </source>
</evidence>
<evidence type="ECO:0000256" key="7">
    <source>
        <dbReference type="ARBA" id="ARBA00023187"/>
    </source>
</evidence>
<keyword evidence="5" id="KW-0507">mRNA processing</keyword>
<evidence type="ECO:0000256" key="3">
    <source>
        <dbReference type="ARBA" id="ARBA00010362"/>
    </source>
</evidence>
<name>A0A3Q3IVZ3_MONAL</name>
<proteinExistence type="inferred from homology"/>
<evidence type="ECO:0000313" key="13">
    <source>
        <dbReference type="Proteomes" id="UP000261600"/>
    </source>
</evidence>
<evidence type="ECO:0000256" key="5">
    <source>
        <dbReference type="ARBA" id="ARBA00022664"/>
    </source>
</evidence>
<dbReference type="Proteomes" id="UP000261600">
    <property type="component" value="Unplaced"/>
</dbReference>
<comment type="similarity">
    <text evidence="3">Belongs to the TSSC4 family.</text>
</comment>
<keyword evidence="4" id="KW-0963">Cytoplasm</keyword>
<dbReference type="AlphaFoldDB" id="A0A3Q3IVZ3"/>
<dbReference type="PANTHER" id="PTHR13445:SF3">
    <property type="entry name" value="U5 SMALL NUCLEAR RIBONUCLEOPROTEIN TSSC4"/>
    <property type="match status" value="1"/>
</dbReference>
<sequence>MGEVETSALAAQPSFSLRGGSSAFSDRRHSIFDCLDSISPQTSSSTNQDHVTDGKFVRPEPPHPRRKTSQPPPTSPPPQKKRGVPDYLVHPERWTRYSLEDVPETSDGDNSRIPERDQANRGFHF</sequence>
<evidence type="ECO:0000256" key="11">
    <source>
        <dbReference type="SAM" id="MobiDB-lite"/>
    </source>
</evidence>
<evidence type="ECO:0000256" key="6">
    <source>
        <dbReference type="ARBA" id="ARBA00022728"/>
    </source>
</evidence>
<feature type="compositionally biased region" description="Polar residues" evidence="11">
    <location>
        <begin position="38"/>
        <end position="49"/>
    </location>
</feature>
<reference evidence="12" key="1">
    <citation type="submission" date="2025-08" db="UniProtKB">
        <authorList>
            <consortium name="Ensembl"/>
        </authorList>
    </citation>
    <scope>IDENTIFICATION</scope>
</reference>
<dbReference type="InterPro" id="IPR029338">
    <property type="entry name" value="TSSC4"/>
</dbReference>
<feature type="compositionally biased region" description="Basic and acidic residues" evidence="11">
    <location>
        <begin position="50"/>
        <end position="63"/>
    </location>
</feature>
<evidence type="ECO:0000256" key="2">
    <source>
        <dbReference type="ARBA" id="ARBA00004496"/>
    </source>
</evidence>
<dbReference type="PANTHER" id="PTHR13445">
    <property type="entry name" value="TUMOR SUPPRESSING SUBTRANSFERABLE CANDIDATE 4 TSSC4"/>
    <property type="match status" value="1"/>
</dbReference>
<evidence type="ECO:0000256" key="10">
    <source>
        <dbReference type="ARBA" id="ARBA00045970"/>
    </source>
</evidence>
<evidence type="ECO:0000313" key="12">
    <source>
        <dbReference type="Ensembl" id="ENSMALP00000009673.1"/>
    </source>
</evidence>
<dbReference type="Ensembl" id="ENSMALT00000009876.1">
    <property type="protein sequence ID" value="ENSMALP00000009673.1"/>
    <property type="gene ID" value="ENSMALG00000006886.1"/>
</dbReference>
<keyword evidence="6" id="KW-0747">Spliceosome</keyword>
<accession>A0A3Q3IVZ3</accession>
<feature type="compositionally biased region" description="Basic and acidic residues" evidence="11">
    <location>
        <begin position="109"/>
        <end position="119"/>
    </location>
</feature>
<dbReference type="Pfam" id="PF15264">
    <property type="entry name" value="TSSC4"/>
    <property type="match status" value="1"/>
</dbReference>